<sequence>MSKNKGRETVPTKSTPAEKSVSPEKVESSVRSPATKKAHPAKHPHGRN</sequence>
<dbReference type="AlphaFoldDB" id="B8GEK1"/>
<reference evidence="2 3" key="1">
    <citation type="journal article" date="2015" name="Genome Announc.">
        <title>Complete Genome Sequence of Methanosphaerula palustris E1-9CT, a Hydrogenotrophic Methanogen Isolated from a Minerotrophic Fen Peatland.</title>
        <authorList>
            <person name="Cadillo-Quiroz H."/>
            <person name="Browne P."/>
            <person name="Kyrpides N."/>
            <person name="Woyke T."/>
            <person name="Goodwin L."/>
            <person name="Detter C."/>
            <person name="Yavitt J.B."/>
            <person name="Zinder S.H."/>
        </authorList>
    </citation>
    <scope>NUCLEOTIDE SEQUENCE [LARGE SCALE GENOMIC DNA]</scope>
    <source>
        <strain evidence="3">ATCC BAA-1556 / DSM 19958 / E1-9c</strain>
    </source>
</reference>
<proteinExistence type="predicted"/>
<feature type="region of interest" description="Disordered" evidence="1">
    <location>
        <begin position="1"/>
        <end position="48"/>
    </location>
</feature>
<evidence type="ECO:0000313" key="3">
    <source>
        <dbReference type="Proteomes" id="UP000002457"/>
    </source>
</evidence>
<name>B8GEK1_METPE</name>
<gene>
    <name evidence="2" type="ordered locus">Mpal_2423</name>
</gene>
<protein>
    <submittedName>
        <fullName evidence="2">Uncharacterized protein</fullName>
    </submittedName>
</protein>
<organism evidence="2 3">
    <name type="scientific">Methanosphaerula palustris (strain ATCC BAA-1556 / DSM 19958 / E1-9c)</name>
    <dbReference type="NCBI Taxonomy" id="521011"/>
    <lineage>
        <taxon>Archaea</taxon>
        <taxon>Methanobacteriati</taxon>
        <taxon>Methanobacteriota</taxon>
        <taxon>Stenosarchaea group</taxon>
        <taxon>Methanomicrobia</taxon>
        <taxon>Methanomicrobiales</taxon>
        <taxon>Methanoregulaceae</taxon>
        <taxon>Methanosphaerula</taxon>
    </lineage>
</organism>
<feature type="compositionally biased region" description="Basic residues" evidence="1">
    <location>
        <begin position="34"/>
        <end position="48"/>
    </location>
</feature>
<dbReference type="EMBL" id="CP001338">
    <property type="protein sequence ID" value="ACL17702.1"/>
    <property type="molecule type" value="Genomic_DNA"/>
</dbReference>
<evidence type="ECO:0000256" key="1">
    <source>
        <dbReference type="SAM" id="MobiDB-lite"/>
    </source>
</evidence>
<accession>B8GEK1</accession>
<feature type="compositionally biased region" description="Basic and acidic residues" evidence="1">
    <location>
        <begin position="1"/>
        <end position="10"/>
    </location>
</feature>
<dbReference type="KEGG" id="mpl:Mpal_2423"/>
<keyword evidence="3" id="KW-1185">Reference proteome</keyword>
<dbReference type="Proteomes" id="UP000002457">
    <property type="component" value="Chromosome"/>
</dbReference>
<evidence type="ECO:0000313" key="2">
    <source>
        <dbReference type="EMBL" id="ACL17702.1"/>
    </source>
</evidence>
<dbReference type="HOGENOM" id="CLU_3148008_0_0_2"/>